<dbReference type="SMART" id="SM00175">
    <property type="entry name" value="RAB"/>
    <property type="match status" value="1"/>
</dbReference>
<dbReference type="CDD" id="cd00154">
    <property type="entry name" value="Rab"/>
    <property type="match status" value="1"/>
</dbReference>
<dbReference type="NCBIfam" id="TIGR00231">
    <property type="entry name" value="small_GTP"/>
    <property type="match status" value="1"/>
</dbReference>
<accession>A0A6B2LLJ5</accession>
<dbReference type="SMART" id="SM00173">
    <property type="entry name" value="RAS"/>
    <property type="match status" value="1"/>
</dbReference>
<evidence type="ECO:0000256" key="1">
    <source>
        <dbReference type="ARBA" id="ARBA00006270"/>
    </source>
</evidence>
<dbReference type="PROSITE" id="PS51421">
    <property type="entry name" value="RAS"/>
    <property type="match status" value="1"/>
</dbReference>
<name>A0A6B2LLJ5_9EUKA</name>
<dbReference type="InterPro" id="IPR005225">
    <property type="entry name" value="Small_GTP-bd"/>
</dbReference>
<evidence type="ECO:0000313" key="5">
    <source>
        <dbReference type="EMBL" id="NDV37805.1"/>
    </source>
</evidence>
<dbReference type="Gene3D" id="3.40.50.300">
    <property type="entry name" value="P-loop containing nucleotide triphosphate hydrolases"/>
    <property type="match status" value="1"/>
</dbReference>
<dbReference type="AlphaFoldDB" id="A0A6B2LLJ5"/>
<keyword evidence="4" id="KW-0449">Lipoprotein</keyword>
<organism evidence="5">
    <name type="scientific">Arcella intermedia</name>
    <dbReference type="NCBI Taxonomy" id="1963864"/>
    <lineage>
        <taxon>Eukaryota</taxon>
        <taxon>Amoebozoa</taxon>
        <taxon>Tubulinea</taxon>
        <taxon>Elardia</taxon>
        <taxon>Arcellinida</taxon>
        <taxon>Sphaerothecina</taxon>
        <taxon>Arcellidae</taxon>
        <taxon>Arcella</taxon>
    </lineage>
</organism>
<sequence>MVLGDANVGKTSLILRYTENTYSEQPSLPGEEGFYKEKTIHLEDKTCQMFIFETLSPSHIRFTRYFRGAQGVLICYDVSSRATFENVQRWMKEYKKMCEDCCAVLVGNKVDLDGSLRKVSVEEGKSLAGEFGCDFIETSVKMGENVEEAFKKLAIKAIEIKELSTVFKI</sequence>
<dbReference type="SMART" id="SM00174">
    <property type="entry name" value="RHO"/>
    <property type="match status" value="1"/>
</dbReference>
<protein>
    <submittedName>
        <fullName evidence="5">Uncharacterized protein</fullName>
    </submittedName>
</protein>
<dbReference type="InterPro" id="IPR001806">
    <property type="entry name" value="Small_GTPase"/>
</dbReference>
<dbReference type="PRINTS" id="PR00449">
    <property type="entry name" value="RASTRNSFRMNG"/>
</dbReference>
<reference evidence="5" key="1">
    <citation type="journal article" date="2020" name="J. Eukaryot. Microbiol.">
        <title>De novo Sequencing, Assembly and Annotation of the Transcriptome for the Free-Living Testate Amoeba Arcella intermedia.</title>
        <authorList>
            <person name="Ribeiro G.M."/>
            <person name="Porfirio-Sousa A.L."/>
            <person name="Maurer-Alcala X.X."/>
            <person name="Katz L.A."/>
            <person name="Lahr D.J.G."/>
        </authorList>
    </citation>
    <scope>NUCLEOTIDE SEQUENCE</scope>
</reference>
<comment type="similarity">
    <text evidence="1">Belongs to the small GTPase superfamily. Rab family.</text>
</comment>
<proteinExistence type="inferred from homology"/>
<keyword evidence="3" id="KW-0342">GTP-binding</keyword>
<dbReference type="PROSITE" id="PS51419">
    <property type="entry name" value="RAB"/>
    <property type="match status" value="1"/>
</dbReference>
<dbReference type="EMBL" id="GIBP01008836">
    <property type="protein sequence ID" value="NDV37805.1"/>
    <property type="molecule type" value="Transcribed_RNA"/>
</dbReference>
<dbReference type="Pfam" id="PF00071">
    <property type="entry name" value="Ras"/>
    <property type="match status" value="1"/>
</dbReference>
<dbReference type="SUPFAM" id="SSF52540">
    <property type="entry name" value="P-loop containing nucleoside triphosphate hydrolases"/>
    <property type="match status" value="1"/>
</dbReference>
<dbReference type="PANTHER" id="PTHR47977">
    <property type="entry name" value="RAS-RELATED PROTEIN RAB"/>
    <property type="match status" value="1"/>
</dbReference>
<dbReference type="GO" id="GO:0005525">
    <property type="term" value="F:GTP binding"/>
    <property type="evidence" value="ECO:0007669"/>
    <property type="project" value="UniProtKB-KW"/>
</dbReference>
<evidence type="ECO:0000256" key="2">
    <source>
        <dbReference type="ARBA" id="ARBA00022741"/>
    </source>
</evidence>
<evidence type="ECO:0000256" key="3">
    <source>
        <dbReference type="ARBA" id="ARBA00023134"/>
    </source>
</evidence>
<dbReference type="InterPro" id="IPR050227">
    <property type="entry name" value="Rab"/>
</dbReference>
<keyword evidence="2" id="KW-0547">Nucleotide-binding</keyword>
<dbReference type="InterPro" id="IPR027417">
    <property type="entry name" value="P-loop_NTPase"/>
</dbReference>
<dbReference type="GO" id="GO:0003924">
    <property type="term" value="F:GTPase activity"/>
    <property type="evidence" value="ECO:0007669"/>
    <property type="project" value="InterPro"/>
</dbReference>
<evidence type="ECO:0000256" key="4">
    <source>
        <dbReference type="ARBA" id="ARBA00023288"/>
    </source>
</evidence>
<dbReference type="FunFam" id="3.40.50.300:FF:001447">
    <property type="entry name" value="Ras-related protein Rab-1B"/>
    <property type="match status" value="1"/>
</dbReference>